<protein>
    <submittedName>
        <fullName evidence="1">Uncharacterized protein</fullName>
    </submittedName>
</protein>
<evidence type="ECO:0000313" key="2">
    <source>
        <dbReference type="Proteomes" id="UP000053237"/>
    </source>
</evidence>
<dbReference type="EMBL" id="CAIX01000101">
    <property type="protein sequence ID" value="CCI45578.1"/>
    <property type="molecule type" value="Genomic_DNA"/>
</dbReference>
<accession>A0A024GGB7</accession>
<name>A0A024GGB7_9STRA</name>
<evidence type="ECO:0000313" key="1">
    <source>
        <dbReference type="EMBL" id="CCI45578.1"/>
    </source>
</evidence>
<comment type="caution">
    <text evidence="1">The sequence shown here is derived from an EMBL/GenBank/DDBJ whole genome shotgun (WGS) entry which is preliminary data.</text>
</comment>
<proteinExistence type="predicted"/>
<dbReference type="InParanoid" id="A0A024GGB7"/>
<dbReference type="Proteomes" id="UP000053237">
    <property type="component" value="Unassembled WGS sequence"/>
</dbReference>
<sequence length="106" mass="11824">MKICTSEAGGEKILFDPYSREEVVKKDCPDFKRTYFGSVNARRNICSIGVIPVPPAIIPIFFAERISAFASVARRLIFNFPFPRYVNFPFGPDTSIVSPKLSDSSA</sequence>
<organism evidence="1 2">
    <name type="scientific">Albugo candida</name>
    <dbReference type="NCBI Taxonomy" id="65357"/>
    <lineage>
        <taxon>Eukaryota</taxon>
        <taxon>Sar</taxon>
        <taxon>Stramenopiles</taxon>
        <taxon>Oomycota</taxon>
        <taxon>Peronosporomycetes</taxon>
        <taxon>Albuginales</taxon>
        <taxon>Albuginaceae</taxon>
        <taxon>Albugo</taxon>
    </lineage>
</organism>
<gene>
    <name evidence="1" type="ORF">BN9_064750</name>
</gene>
<keyword evidence="2" id="KW-1185">Reference proteome</keyword>
<reference evidence="1 2" key="1">
    <citation type="submission" date="2012-05" db="EMBL/GenBank/DDBJ databases">
        <title>Recombination and specialization in a pathogen metapopulation.</title>
        <authorList>
            <person name="Gardiner A."/>
            <person name="Kemen E."/>
            <person name="Schultz-Larsen T."/>
            <person name="MacLean D."/>
            <person name="Van Oosterhout C."/>
            <person name="Jones J.D.G."/>
        </authorList>
    </citation>
    <scope>NUCLEOTIDE SEQUENCE [LARGE SCALE GENOMIC DNA]</scope>
    <source>
        <strain evidence="1 2">Ac Nc2</strain>
    </source>
</reference>
<dbReference type="AlphaFoldDB" id="A0A024GGB7"/>